<evidence type="ECO:0000256" key="10">
    <source>
        <dbReference type="RuleBase" id="RU004106"/>
    </source>
</evidence>
<dbReference type="SUPFAM" id="SSF109910">
    <property type="entry name" value="YgfY-like"/>
    <property type="match status" value="1"/>
</dbReference>
<dbReference type="InterPro" id="IPR036038">
    <property type="entry name" value="Aminotransferase-like"/>
</dbReference>
<dbReference type="HAMAP" id="MF_03057">
    <property type="entry name" value="SDHAF2"/>
    <property type="match status" value="1"/>
</dbReference>
<evidence type="ECO:0000256" key="5">
    <source>
        <dbReference type="ARBA" id="ARBA00022679"/>
    </source>
</evidence>
<keyword evidence="8" id="KW-0143">Chaperone</keyword>
<keyword evidence="5 12" id="KW-0808">Transferase</keyword>
<protein>
    <recommendedName>
        <fullName evidence="12">Branched-chain-amino-acid aminotransferase</fullName>
        <ecNumber evidence="12">2.6.1.42</ecNumber>
    </recommendedName>
</protein>
<keyword evidence="7" id="KW-0496">Mitochondrion</keyword>
<evidence type="ECO:0000313" key="14">
    <source>
        <dbReference type="Proteomes" id="UP000837857"/>
    </source>
</evidence>
<keyword evidence="6 11" id="KW-0663">Pyridoxal phosphate</keyword>
<dbReference type="Proteomes" id="UP000837857">
    <property type="component" value="Chromosome 3"/>
</dbReference>
<comment type="catalytic activity">
    <reaction evidence="12">
        <text>L-valine + 2-oxoglutarate = 3-methyl-2-oxobutanoate + L-glutamate</text>
        <dbReference type="Rhea" id="RHEA:24813"/>
        <dbReference type="ChEBI" id="CHEBI:11851"/>
        <dbReference type="ChEBI" id="CHEBI:16810"/>
        <dbReference type="ChEBI" id="CHEBI:29985"/>
        <dbReference type="ChEBI" id="CHEBI:57762"/>
        <dbReference type="EC" id="2.6.1.42"/>
    </reaction>
</comment>
<evidence type="ECO:0000256" key="6">
    <source>
        <dbReference type="ARBA" id="ARBA00022898"/>
    </source>
</evidence>
<dbReference type="EMBL" id="OW152815">
    <property type="protein sequence ID" value="CAH2063397.1"/>
    <property type="molecule type" value="Genomic_DNA"/>
</dbReference>
<gene>
    <name evidence="13" type="ORF">IPOD504_LOCUS12503</name>
</gene>
<dbReference type="InterPro" id="IPR018300">
    <property type="entry name" value="Aminotrans_IV_CS"/>
</dbReference>
<dbReference type="Gene3D" id="3.30.470.10">
    <property type="match status" value="1"/>
</dbReference>
<dbReference type="PANTHER" id="PTHR11825">
    <property type="entry name" value="SUBGROUP IIII AMINOTRANSFERASE"/>
    <property type="match status" value="1"/>
</dbReference>
<dbReference type="Gene3D" id="1.10.150.250">
    <property type="entry name" value="Flavinator of succinate dehydrogenase"/>
    <property type="match status" value="1"/>
</dbReference>
<comment type="similarity">
    <text evidence="2 10">Belongs to the class-IV pyridoxal-phosphate-dependent aminotransferase family.</text>
</comment>
<evidence type="ECO:0000256" key="1">
    <source>
        <dbReference type="ARBA" id="ARBA00001933"/>
    </source>
</evidence>
<comment type="cofactor">
    <cofactor evidence="1 11">
        <name>pyridoxal 5'-phosphate</name>
        <dbReference type="ChEBI" id="CHEBI:597326"/>
    </cofactor>
</comment>
<evidence type="ECO:0000313" key="13">
    <source>
        <dbReference type="EMBL" id="CAH2063397.1"/>
    </source>
</evidence>
<comment type="catalytic activity">
    <reaction evidence="12">
        <text>L-leucine + 2-oxoglutarate = 4-methyl-2-oxopentanoate + L-glutamate</text>
        <dbReference type="Rhea" id="RHEA:18321"/>
        <dbReference type="ChEBI" id="CHEBI:16810"/>
        <dbReference type="ChEBI" id="CHEBI:17865"/>
        <dbReference type="ChEBI" id="CHEBI:29985"/>
        <dbReference type="ChEBI" id="CHEBI:57427"/>
        <dbReference type="EC" id="2.6.1.42"/>
    </reaction>
</comment>
<feature type="non-terminal residue" evidence="13">
    <location>
        <position position="557"/>
    </location>
</feature>
<dbReference type="CDD" id="cd01557">
    <property type="entry name" value="BCAT_beta_family"/>
    <property type="match status" value="1"/>
</dbReference>
<dbReference type="InterPro" id="IPR028882">
    <property type="entry name" value="SDHAF2"/>
</dbReference>
<dbReference type="EC" id="2.6.1.42" evidence="12"/>
<evidence type="ECO:0000256" key="7">
    <source>
        <dbReference type="ARBA" id="ARBA00023128"/>
    </source>
</evidence>
<comment type="catalytic activity">
    <reaction evidence="12">
        <text>L-isoleucine + 2-oxoglutarate = (S)-3-methyl-2-oxopentanoate + L-glutamate</text>
        <dbReference type="Rhea" id="RHEA:24801"/>
        <dbReference type="ChEBI" id="CHEBI:16810"/>
        <dbReference type="ChEBI" id="CHEBI:29985"/>
        <dbReference type="ChEBI" id="CHEBI:35146"/>
        <dbReference type="ChEBI" id="CHEBI:58045"/>
        <dbReference type="EC" id="2.6.1.42"/>
    </reaction>
</comment>
<dbReference type="SUPFAM" id="SSF56752">
    <property type="entry name" value="D-aminoacid aminotransferase-like PLP-dependent enzymes"/>
    <property type="match status" value="1"/>
</dbReference>
<organism evidence="13 14">
    <name type="scientific">Iphiclides podalirius</name>
    <name type="common">scarce swallowtail</name>
    <dbReference type="NCBI Taxonomy" id="110791"/>
    <lineage>
        <taxon>Eukaryota</taxon>
        <taxon>Metazoa</taxon>
        <taxon>Ecdysozoa</taxon>
        <taxon>Arthropoda</taxon>
        <taxon>Hexapoda</taxon>
        <taxon>Insecta</taxon>
        <taxon>Pterygota</taxon>
        <taxon>Neoptera</taxon>
        <taxon>Endopterygota</taxon>
        <taxon>Lepidoptera</taxon>
        <taxon>Glossata</taxon>
        <taxon>Ditrysia</taxon>
        <taxon>Papilionoidea</taxon>
        <taxon>Papilionidae</taxon>
        <taxon>Papilioninae</taxon>
        <taxon>Iphiclides</taxon>
    </lineage>
</organism>
<dbReference type="InterPro" id="IPR005786">
    <property type="entry name" value="B_amino_transII"/>
</dbReference>
<name>A0ABN8ISF0_9NEOP</name>
<dbReference type="InterPro" id="IPR005631">
    <property type="entry name" value="SDH"/>
</dbReference>
<dbReference type="InterPro" id="IPR036714">
    <property type="entry name" value="SDH_sf"/>
</dbReference>
<dbReference type="Gene3D" id="3.20.10.10">
    <property type="entry name" value="D-amino Acid Aminotransferase, subunit A, domain 2"/>
    <property type="match status" value="1"/>
</dbReference>
<evidence type="ECO:0000256" key="9">
    <source>
        <dbReference type="ARBA" id="ARBA00023304"/>
    </source>
</evidence>
<dbReference type="Pfam" id="PF01063">
    <property type="entry name" value="Aminotran_4"/>
    <property type="match status" value="1"/>
</dbReference>
<evidence type="ECO:0000256" key="12">
    <source>
        <dbReference type="RuleBase" id="RU004517"/>
    </source>
</evidence>
<reference evidence="13" key="1">
    <citation type="submission" date="2022-03" db="EMBL/GenBank/DDBJ databases">
        <authorList>
            <person name="Martin H S."/>
        </authorList>
    </citation>
    <scope>NUCLEOTIDE SEQUENCE</scope>
</reference>
<dbReference type="InterPro" id="IPR033939">
    <property type="entry name" value="BCAT_family"/>
</dbReference>
<evidence type="ECO:0000256" key="3">
    <source>
        <dbReference type="ARBA" id="ARBA00022576"/>
    </source>
</evidence>
<accession>A0ABN8ISF0</accession>
<keyword evidence="9 12" id="KW-0100">Branched-chain amino acid biosynthesis</keyword>
<sequence length="557" mass="63503">MLRLRPTINLFRKIQCVVNLSDTKQVDTTYMEIPVYDIDKPQSLEVRKARLHYQSRKRGMLENDLLLSTFAKKYLDGFTEQQTMMYDRLINSPSNDWDIFYWIVQKQPTPKEFDNEIMDLLKKHAKNDERVLLVKWIFENQHKLQTVRWCSSSLRYKELEEATTQSHLEHVAPPAATAPDVKPRPHITPEISFKYDDLQVSLAAPYQLQRKPDASDLGFGKYFTDHMLKIQYQKELGGWQKPEITPFEPLTIHPAAKALHYAIQLFEGLKAYRGVDDRIRLFRPDLNMNRMNLAAQRSGLPMFDGDELIKCLKRLIQIDQEWVPHSETSTLYIRPTLIGTEATFGIMAPESALLFAILSPVSAYYKASGDGAVSIYADPNVVRAFPGGVGNRKVGSNYGPTIDATARAVSMGHHQVLWLFGPNHELTEVGAMNIFMVYINEHGDKQLSTPPLNGLILPGVTRQSIIELASQWEDLTVKEEVITMDRVIELNKSGRLLEMFGSGTAVIISPISRVSFVDKDIHIPTMKQPQPVFQRIKDTLLAIQYGHIEHPYAVVIS</sequence>
<evidence type="ECO:0000256" key="8">
    <source>
        <dbReference type="ARBA" id="ARBA00023186"/>
    </source>
</evidence>
<dbReference type="NCBIfam" id="NF009897">
    <property type="entry name" value="PRK13357.1"/>
    <property type="match status" value="1"/>
</dbReference>
<keyword evidence="3 12" id="KW-0032">Aminotransferase</keyword>
<proteinExistence type="inferred from homology"/>
<evidence type="ECO:0000256" key="4">
    <source>
        <dbReference type="ARBA" id="ARBA00022605"/>
    </source>
</evidence>
<dbReference type="PROSITE" id="PS00770">
    <property type="entry name" value="AA_TRANSFER_CLASS_4"/>
    <property type="match status" value="1"/>
</dbReference>
<dbReference type="InterPro" id="IPR043131">
    <property type="entry name" value="BCAT-like_N"/>
</dbReference>
<dbReference type="Pfam" id="PF03937">
    <property type="entry name" value="Sdh5"/>
    <property type="match status" value="1"/>
</dbReference>
<keyword evidence="14" id="KW-1185">Reference proteome</keyword>
<dbReference type="PANTHER" id="PTHR11825:SF44">
    <property type="entry name" value="BRANCHED-CHAIN-AMINO-ACID AMINOTRANSFERASE"/>
    <property type="match status" value="1"/>
</dbReference>
<dbReference type="NCBIfam" id="TIGR01123">
    <property type="entry name" value="ilvE_II"/>
    <property type="match status" value="1"/>
</dbReference>
<evidence type="ECO:0000256" key="11">
    <source>
        <dbReference type="RuleBase" id="RU004516"/>
    </source>
</evidence>
<dbReference type="InterPro" id="IPR043132">
    <property type="entry name" value="BCAT-like_C"/>
</dbReference>
<dbReference type="InterPro" id="IPR001544">
    <property type="entry name" value="Aminotrans_IV"/>
</dbReference>
<keyword evidence="4 12" id="KW-0028">Amino-acid biosynthesis</keyword>
<evidence type="ECO:0000256" key="2">
    <source>
        <dbReference type="ARBA" id="ARBA00009320"/>
    </source>
</evidence>